<dbReference type="FunFam" id="1.10.630.10:FF:000024">
    <property type="entry name" value="Allene oxide synthase, chloroplastic"/>
    <property type="match status" value="1"/>
</dbReference>
<dbReference type="GO" id="GO:0016829">
    <property type="term" value="F:lyase activity"/>
    <property type="evidence" value="ECO:0007669"/>
    <property type="project" value="UniProtKB-KW"/>
</dbReference>
<evidence type="ECO:0000313" key="5">
    <source>
        <dbReference type="EMBL" id="KAH6830089.1"/>
    </source>
</evidence>
<dbReference type="GO" id="GO:0004497">
    <property type="term" value="F:monooxygenase activity"/>
    <property type="evidence" value="ECO:0007669"/>
    <property type="project" value="InterPro"/>
</dbReference>
<dbReference type="Pfam" id="PF00067">
    <property type="entry name" value="p450"/>
    <property type="match status" value="1"/>
</dbReference>
<dbReference type="InterPro" id="IPR001128">
    <property type="entry name" value="Cyt_P450"/>
</dbReference>
<evidence type="ECO:0000256" key="1">
    <source>
        <dbReference type="ARBA" id="ARBA00022617"/>
    </source>
</evidence>
<proteinExistence type="predicted"/>
<gene>
    <name evidence="5" type="ORF">C2S53_010627</name>
</gene>
<dbReference type="GO" id="GO:0016705">
    <property type="term" value="F:oxidoreductase activity, acting on paired donors, with incorporation or reduction of molecular oxygen"/>
    <property type="evidence" value="ECO:0007669"/>
    <property type="project" value="InterPro"/>
</dbReference>
<evidence type="ECO:0000256" key="3">
    <source>
        <dbReference type="ARBA" id="ARBA00023004"/>
    </source>
</evidence>
<dbReference type="Gene3D" id="1.10.630.10">
    <property type="entry name" value="Cytochrome P450"/>
    <property type="match status" value="1"/>
</dbReference>
<name>A0AAD4JAP4_PERFH</name>
<dbReference type="InterPro" id="IPR036396">
    <property type="entry name" value="Cyt_P450_sf"/>
</dbReference>
<dbReference type="GO" id="GO:0016125">
    <property type="term" value="P:sterol metabolic process"/>
    <property type="evidence" value="ECO:0007669"/>
    <property type="project" value="TreeGrafter"/>
</dbReference>
<keyword evidence="1" id="KW-0349">Heme</keyword>
<dbReference type="PANTHER" id="PTHR24286:SF302">
    <property type="entry name" value="ALLENE OXIDE SYNTHASE 2"/>
    <property type="match status" value="1"/>
</dbReference>
<dbReference type="EMBL" id="SDAM02000101">
    <property type="protein sequence ID" value="KAH6830089.1"/>
    <property type="molecule type" value="Genomic_DNA"/>
</dbReference>
<dbReference type="GO" id="GO:0020037">
    <property type="term" value="F:heme binding"/>
    <property type="evidence" value="ECO:0007669"/>
    <property type="project" value="InterPro"/>
</dbReference>
<dbReference type="SUPFAM" id="SSF48264">
    <property type="entry name" value="Cytochrome P450"/>
    <property type="match status" value="1"/>
</dbReference>
<reference evidence="5 6" key="1">
    <citation type="journal article" date="2021" name="Nat. Commun.">
        <title>Incipient diploidization of the medicinal plant Perilla within 10,000 years.</title>
        <authorList>
            <person name="Zhang Y."/>
            <person name="Shen Q."/>
            <person name="Leng L."/>
            <person name="Zhang D."/>
            <person name="Chen S."/>
            <person name="Shi Y."/>
            <person name="Ning Z."/>
            <person name="Chen S."/>
        </authorList>
    </citation>
    <scope>NUCLEOTIDE SEQUENCE [LARGE SCALE GENOMIC DNA]</scope>
    <source>
        <strain evidence="6">cv. PC099</strain>
    </source>
</reference>
<dbReference type="GO" id="GO:0005506">
    <property type="term" value="F:iron ion binding"/>
    <property type="evidence" value="ECO:0007669"/>
    <property type="project" value="InterPro"/>
</dbReference>
<sequence length="482" mass="54408">MSPSISSASDHSLPLKEIPGNYGLPFFGPIKDRLDYYYNQGQEEFFSVRIKKYNSTVYRVNAPPGPFNAKDSRVIVLLDAVSFPILFDNSKVDKTNLTAGTFMPSTHFTGGYRVCAFLDPSEPKHAILKSFFLSILHRLHNKLIPVFRSSATQLFDDLEAELSDNGEASFNPISDKMSYDLLFRLFGNKSSYDTSVGGDANTNFDKWLFFQLAPLFTLGLKYLPNCVEDLLLHTFPLPSFIVKSGYEKIRREFDQAAAALLDEAERLGLSRDEASHNLMFFTGFNAYGGMKILFPALLKYVGLGGEELHRRLAEEIRAGVKEEGGVTVAAVEKMRLVKSAVWEALRMEPPVQFQYAKAREDLTIRSHDAAFVIKKGETICGFQPLATKDPKIFSKSSEFVADRFVGEGEELIKYVYWSNERETDDPTAENKQCPAKDMVVLLSRMMLVEFFLRYDTFTVQVGKFLLAPTVTFKSLTKAHLNY</sequence>
<dbReference type="CDD" id="cd11071">
    <property type="entry name" value="CYP74"/>
    <property type="match status" value="1"/>
</dbReference>
<dbReference type="PANTHER" id="PTHR24286">
    <property type="entry name" value="CYTOCHROME P450 26"/>
    <property type="match status" value="1"/>
</dbReference>
<keyword evidence="4" id="KW-0456">Lyase</keyword>
<dbReference type="AlphaFoldDB" id="A0AAD4JAP4"/>
<keyword evidence="2" id="KW-0479">Metal-binding</keyword>
<evidence type="ECO:0000313" key="6">
    <source>
        <dbReference type="Proteomes" id="UP001190926"/>
    </source>
</evidence>
<comment type="caution">
    <text evidence="5">The sequence shown here is derived from an EMBL/GenBank/DDBJ whole genome shotgun (WGS) entry which is preliminary data.</text>
</comment>
<dbReference type="Proteomes" id="UP001190926">
    <property type="component" value="Unassembled WGS sequence"/>
</dbReference>
<keyword evidence="3" id="KW-0408">Iron</keyword>
<evidence type="ECO:0000256" key="4">
    <source>
        <dbReference type="ARBA" id="ARBA00023239"/>
    </source>
</evidence>
<keyword evidence="6" id="KW-1185">Reference proteome</keyword>
<evidence type="ECO:0000256" key="2">
    <source>
        <dbReference type="ARBA" id="ARBA00022723"/>
    </source>
</evidence>
<protein>
    <submittedName>
        <fullName evidence="5">Allene oxide synthase</fullName>
    </submittedName>
</protein>
<dbReference type="GO" id="GO:0006631">
    <property type="term" value="P:fatty acid metabolic process"/>
    <property type="evidence" value="ECO:0007669"/>
    <property type="project" value="UniProtKB-ARBA"/>
</dbReference>
<organism evidence="5 6">
    <name type="scientific">Perilla frutescens var. hirtella</name>
    <name type="common">Perilla citriodora</name>
    <name type="synonym">Perilla setoyensis</name>
    <dbReference type="NCBI Taxonomy" id="608512"/>
    <lineage>
        <taxon>Eukaryota</taxon>
        <taxon>Viridiplantae</taxon>
        <taxon>Streptophyta</taxon>
        <taxon>Embryophyta</taxon>
        <taxon>Tracheophyta</taxon>
        <taxon>Spermatophyta</taxon>
        <taxon>Magnoliopsida</taxon>
        <taxon>eudicotyledons</taxon>
        <taxon>Gunneridae</taxon>
        <taxon>Pentapetalae</taxon>
        <taxon>asterids</taxon>
        <taxon>lamiids</taxon>
        <taxon>Lamiales</taxon>
        <taxon>Lamiaceae</taxon>
        <taxon>Nepetoideae</taxon>
        <taxon>Elsholtzieae</taxon>
        <taxon>Perilla</taxon>
    </lineage>
</organism>
<accession>A0AAD4JAP4</accession>